<evidence type="ECO:0000259" key="8">
    <source>
        <dbReference type="PROSITE" id="PS51088"/>
    </source>
</evidence>
<evidence type="ECO:0000256" key="3">
    <source>
        <dbReference type="ARBA" id="ARBA00023015"/>
    </source>
</evidence>
<evidence type="ECO:0000313" key="9">
    <source>
        <dbReference type="EMBL" id="KAG1800849.1"/>
    </source>
</evidence>
<comment type="caution">
    <text evidence="9">The sequence shown here is derived from an EMBL/GenBank/DDBJ whole genome shotgun (WGS) entry which is preliminary data.</text>
</comment>
<dbReference type="GO" id="GO:0005667">
    <property type="term" value="C:transcription regulator complex"/>
    <property type="evidence" value="ECO:0007669"/>
    <property type="project" value="TreeGrafter"/>
</dbReference>
<keyword evidence="4" id="KW-0804">Transcription</keyword>
<dbReference type="GeneID" id="64595830"/>
<dbReference type="OrthoDB" id="10006572at2759"/>
<accession>A0A9P7DQR9</accession>
<gene>
    <name evidence="9" type="ORF">HD556DRAFT_1340242</name>
</gene>
<evidence type="ECO:0000256" key="1">
    <source>
        <dbReference type="ARBA" id="ARBA00004123"/>
    </source>
</evidence>
<organism evidence="9 10">
    <name type="scientific">Suillus plorans</name>
    <dbReference type="NCBI Taxonomy" id="116603"/>
    <lineage>
        <taxon>Eukaryota</taxon>
        <taxon>Fungi</taxon>
        <taxon>Dikarya</taxon>
        <taxon>Basidiomycota</taxon>
        <taxon>Agaricomycotina</taxon>
        <taxon>Agaricomycetes</taxon>
        <taxon>Agaricomycetidae</taxon>
        <taxon>Boletales</taxon>
        <taxon>Suillineae</taxon>
        <taxon>Suillaceae</taxon>
        <taxon>Suillus</taxon>
    </lineage>
</organism>
<dbReference type="AlphaFoldDB" id="A0A9P7DQR9"/>
<evidence type="ECO:0000256" key="2">
    <source>
        <dbReference type="ARBA" id="ARBA00008421"/>
    </source>
</evidence>
<name>A0A9P7DQR9_9AGAM</name>
<dbReference type="Gene3D" id="6.10.20.40">
    <property type="entry name" value="TEA/ATTS domain"/>
    <property type="match status" value="1"/>
</dbReference>
<feature type="DNA-binding region" description="TEA" evidence="6">
    <location>
        <begin position="1"/>
        <end position="66"/>
    </location>
</feature>
<evidence type="ECO:0000256" key="6">
    <source>
        <dbReference type="PROSITE-ProRule" id="PRU00505"/>
    </source>
</evidence>
<dbReference type="InterPro" id="IPR038096">
    <property type="entry name" value="TEA/ATTS_sf"/>
</dbReference>
<dbReference type="GO" id="GO:0000981">
    <property type="term" value="F:DNA-binding transcription factor activity, RNA polymerase II-specific"/>
    <property type="evidence" value="ECO:0007669"/>
    <property type="project" value="TreeGrafter"/>
</dbReference>
<dbReference type="Pfam" id="PF01285">
    <property type="entry name" value="TEA"/>
    <property type="match status" value="1"/>
</dbReference>
<dbReference type="PANTHER" id="PTHR11834:SF0">
    <property type="entry name" value="PROTEIN SCALLOPED"/>
    <property type="match status" value="1"/>
</dbReference>
<sequence>MGKRRLRYVRILKEDQDETAESSHLVKSFGRCQLIQSYILEKTGKNRTRKQVSSHLQRLKKKYKSDPTKRVLFLEISQLIEEHSDREEPALSSAGIQTDTTPPLSLFSDQASPFSGIVRDGLKEQKRGATSANSANESYFTYYHADNRRHLFGEQEKVSNASMVPQVGPTLPMGIPTENSVSSDSEFSLSLRRLGNKLAPLSRQLEGPTTVYSSEAHCSPACVVTHDGSNLTMMDFPCNYPLTPVDQLLHTPLQPPQITRLEKRRVVPANVDGCWGWPVNAHTTGSPPDSDSYTPHAHTAELLLSLSDNSGEPSFNMNFMSDFHPEREDRHHARRLSYSHAYNASSSYAQDLFSQGFLHVLPTHPRFLPDLCAHADETLATPLIKPIPLYPTAYTHSEDDTSDLSPVPTL</sequence>
<keyword evidence="10" id="KW-1185">Reference proteome</keyword>
<dbReference type="GO" id="GO:0000978">
    <property type="term" value="F:RNA polymerase II cis-regulatory region sequence-specific DNA binding"/>
    <property type="evidence" value="ECO:0007669"/>
    <property type="project" value="TreeGrafter"/>
</dbReference>
<evidence type="ECO:0000313" key="10">
    <source>
        <dbReference type="Proteomes" id="UP000719766"/>
    </source>
</evidence>
<protein>
    <recommendedName>
        <fullName evidence="8">TEA domain-containing protein</fullName>
    </recommendedName>
</protein>
<evidence type="ECO:0000256" key="4">
    <source>
        <dbReference type="ARBA" id="ARBA00023163"/>
    </source>
</evidence>
<comment type="subcellular location">
    <subcellularLocation>
        <location evidence="1">Nucleus</location>
    </subcellularLocation>
</comment>
<dbReference type="PANTHER" id="PTHR11834">
    <property type="entry name" value="TRANSCRIPTIONAL ENHANCER FACTOR TEF RELATED"/>
    <property type="match status" value="1"/>
</dbReference>
<feature type="region of interest" description="Disordered" evidence="7">
    <location>
        <begin position="85"/>
        <end position="105"/>
    </location>
</feature>
<dbReference type="EMBL" id="JABBWE010000008">
    <property type="protein sequence ID" value="KAG1800849.1"/>
    <property type="molecule type" value="Genomic_DNA"/>
</dbReference>
<dbReference type="Proteomes" id="UP000719766">
    <property type="component" value="Unassembled WGS sequence"/>
</dbReference>
<dbReference type="InterPro" id="IPR000818">
    <property type="entry name" value="TEA/ATTS_dom"/>
</dbReference>
<keyword evidence="5" id="KW-0539">Nucleus</keyword>
<dbReference type="InterPro" id="IPR050937">
    <property type="entry name" value="TEC1_TEAD_TF"/>
</dbReference>
<keyword evidence="3" id="KW-0805">Transcription regulation</keyword>
<dbReference type="PROSITE" id="PS51088">
    <property type="entry name" value="TEA_2"/>
    <property type="match status" value="1"/>
</dbReference>
<dbReference type="PRINTS" id="PR00065">
    <property type="entry name" value="TEADOMAIN"/>
</dbReference>
<dbReference type="GO" id="GO:0005634">
    <property type="term" value="C:nucleus"/>
    <property type="evidence" value="ECO:0007669"/>
    <property type="project" value="UniProtKB-SubCell"/>
</dbReference>
<evidence type="ECO:0000256" key="5">
    <source>
        <dbReference type="ARBA" id="ARBA00023242"/>
    </source>
</evidence>
<proteinExistence type="inferred from homology"/>
<comment type="similarity">
    <text evidence="2">Belongs to the TEC1 family.</text>
</comment>
<reference evidence="9" key="1">
    <citation type="journal article" date="2020" name="New Phytol.">
        <title>Comparative genomics reveals dynamic genome evolution in host specialist ectomycorrhizal fungi.</title>
        <authorList>
            <person name="Lofgren L.A."/>
            <person name="Nguyen N.H."/>
            <person name="Vilgalys R."/>
            <person name="Ruytinx J."/>
            <person name="Liao H.L."/>
            <person name="Branco S."/>
            <person name="Kuo A."/>
            <person name="LaButti K."/>
            <person name="Lipzen A."/>
            <person name="Andreopoulos W."/>
            <person name="Pangilinan J."/>
            <person name="Riley R."/>
            <person name="Hundley H."/>
            <person name="Na H."/>
            <person name="Barry K."/>
            <person name="Grigoriev I.V."/>
            <person name="Stajich J.E."/>
            <person name="Kennedy P.G."/>
        </authorList>
    </citation>
    <scope>NUCLEOTIDE SEQUENCE</scope>
    <source>
        <strain evidence="9">S12</strain>
    </source>
</reference>
<evidence type="ECO:0000256" key="7">
    <source>
        <dbReference type="SAM" id="MobiDB-lite"/>
    </source>
</evidence>
<dbReference type="RefSeq" id="XP_041164591.1">
    <property type="nucleotide sequence ID" value="XM_041302066.1"/>
</dbReference>
<feature type="domain" description="TEA" evidence="8">
    <location>
        <begin position="1"/>
        <end position="66"/>
    </location>
</feature>
<feature type="compositionally biased region" description="Polar residues" evidence="7">
    <location>
        <begin position="94"/>
        <end position="105"/>
    </location>
</feature>